<dbReference type="PANTHER" id="PTHR42697">
    <property type="entry name" value="ENDONUCLEASE 8"/>
    <property type="match status" value="1"/>
</dbReference>
<evidence type="ECO:0000256" key="9">
    <source>
        <dbReference type="ARBA" id="ARBA00023125"/>
    </source>
</evidence>
<keyword evidence="12" id="KW-0511">Multifunctional enzyme</keyword>
<name>A0ABS9TPZ7_9PSEU</name>
<evidence type="ECO:0000256" key="6">
    <source>
        <dbReference type="ARBA" id="ARBA00022771"/>
    </source>
</evidence>
<evidence type="ECO:0000313" key="19">
    <source>
        <dbReference type="Proteomes" id="UP001299970"/>
    </source>
</evidence>
<dbReference type="InterPro" id="IPR015886">
    <property type="entry name" value="H2TH_FPG"/>
</dbReference>
<keyword evidence="9" id="KW-0238">DNA-binding</keyword>
<evidence type="ECO:0000256" key="4">
    <source>
        <dbReference type="ARBA" id="ARBA00022723"/>
    </source>
</evidence>
<dbReference type="SUPFAM" id="SSF57716">
    <property type="entry name" value="Glucocorticoid receptor-like (DNA-binding domain)"/>
    <property type="match status" value="1"/>
</dbReference>
<evidence type="ECO:0000256" key="2">
    <source>
        <dbReference type="ARBA" id="ARBA00009409"/>
    </source>
</evidence>
<keyword evidence="19" id="KW-1185">Reference proteome</keyword>
<evidence type="ECO:0000259" key="16">
    <source>
        <dbReference type="PROSITE" id="PS51066"/>
    </source>
</evidence>
<evidence type="ECO:0000256" key="5">
    <source>
        <dbReference type="ARBA" id="ARBA00022763"/>
    </source>
</evidence>
<dbReference type="PROSITE" id="PS51068">
    <property type="entry name" value="FPG_CAT"/>
    <property type="match status" value="1"/>
</dbReference>
<keyword evidence="4" id="KW-0479">Metal-binding</keyword>
<dbReference type="EC" id="4.2.99.18" evidence="3"/>
<keyword evidence="11" id="KW-0456">Lyase</keyword>
<dbReference type="InterPro" id="IPR010663">
    <property type="entry name" value="Znf_FPG/IleRS"/>
</dbReference>
<dbReference type="CDD" id="cd08970">
    <property type="entry name" value="AcNei1_N"/>
    <property type="match status" value="1"/>
</dbReference>
<evidence type="ECO:0000256" key="12">
    <source>
        <dbReference type="ARBA" id="ARBA00023268"/>
    </source>
</evidence>
<gene>
    <name evidence="18" type="ORF">MMF94_33330</name>
</gene>
<comment type="caution">
    <text evidence="18">The sequence shown here is derived from an EMBL/GenBank/DDBJ whole genome shotgun (WGS) entry which is preliminary data.</text>
</comment>
<dbReference type="Pfam" id="PF06831">
    <property type="entry name" value="H2TH"/>
    <property type="match status" value="1"/>
</dbReference>
<dbReference type="Gene3D" id="3.20.190.10">
    <property type="entry name" value="MutM-like, N-terminal"/>
    <property type="match status" value="1"/>
</dbReference>
<keyword evidence="5" id="KW-0227">DNA damage</keyword>
<sequence>MPEGHTLHRLARLHRRRFAGAPVAVSSPQGRFAASAAAIDGHVLLRAEAHGKHLFHHYGPGLVVHVHLGLYGTFSDEPLPVEAPRGLVRMRMAGATHYADLRGPAACELITAAEAKAIRARLGADPLRRDADPDRAWERISRSRAPLATLLMDQSVIAGVGNVYRAEVLFRHGLDPQLPGRALEKPQWDALWADLVALMRDGVRRGRIDTVAPEHDPRRMGRAPRQDRHGGEVYAYRRAGHPCLVCGTPIAHVEHGARNLFWCPTCQPAATA</sequence>
<dbReference type="RefSeq" id="WP_241041422.1">
    <property type="nucleotide sequence ID" value="NZ_BAAAJF010000060.1"/>
</dbReference>
<keyword evidence="6 15" id="KW-0863">Zinc-finger</keyword>
<evidence type="ECO:0000256" key="3">
    <source>
        <dbReference type="ARBA" id="ARBA00012720"/>
    </source>
</evidence>
<dbReference type="PROSITE" id="PS51066">
    <property type="entry name" value="ZF_FPG_2"/>
    <property type="match status" value="1"/>
</dbReference>
<keyword evidence="10" id="KW-0234">DNA repair</keyword>
<accession>A0ABS9TPZ7</accession>
<evidence type="ECO:0000256" key="1">
    <source>
        <dbReference type="ARBA" id="ARBA00001947"/>
    </source>
</evidence>
<dbReference type="SMART" id="SM00898">
    <property type="entry name" value="Fapy_DNA_glyco"/>
    <property type="match status" value="1"/>
</dbReference>
<evidence type="ECO:0000313" key="18">
    <source>
        <dbReference type="EMBL" id="MCH6170613.1"/>
    </source>
</evidence>
<protein>
    <recommendedName>
        <fullName evidence="3">DNA-(apurinic or apyrimidinic site) lyase</fullName>
        <ecNumber evidence="3">4.2.99.18</ecNumber>
    </recommendedName>
</protein>
<evidence type="ECO:0000256" key="8">
    <source>
        <dbReference type="ARBA" id="ARBA00022833"/>
    </source>
</evidence>
<dbReference type="InterPro" id="IPR012319">
    <property type="entry name" value="FPG_cat"/>
</dbReference>
<dbReference type="SUPFAM" id="SSF46946">
    <property type="entry name" value="S13-like H2TH domain"/>
    <property type="match status" value="1"/>
</dbReference>
<keyword evidence="7" id="KW-0378">Hydrolase</keyword>
<dbReference type="InterPro" id="IPR010979">
    <property type="entry name" value="Ribosomal_uS13-like_H2TH"/>
</dbReference>
<keyword evidence="8" id="KW-0862">Zinc</keyword>
<dbReference type="PROSITE" id="PS01242">
    <property type="entry name" value="ZF_FPG_1"/>
    <property type="match status" value="1"/>
</dbReference>
<dbReference type="EMBL" id="JAKXMK010000035">
    <property type="protein sequence ID" value="MCH6170613.1"/>
    <property type="molecule type" value="Genomic_DNA"/>
</dbReference>
<comment type="similarity">
    <text evidence="2">Belongs to the FPG family.</text>
</comment>
<evidence type="ECO:0000256" key="11">
    <source>
        <dbReference type="ARBA" id="ARBA00023239"/>
    </source>
</evidence>
<organism evidence="18 19">
    <name type="scientific">Pseudonocardia alaniniphila</name>
    <dbReference type="NCBI Taxonomy" id="75291"/>
    <lineage>
        <taxon>Bacteria</taxon>
        <taxon>Bacillati</taxon>
        <taxon>Actinomycetota</taxon>
        <taxon>Actinomycetes</taxon>
        <taxon>Pseudonocardiales</taxon>
        <taxon>Pseudonocardiaceae</taxon>
        <taxon>Pseudonocardia</taxon>
    </lineage>
</organism>
<comment type="catalytic activity">
    <reaction evidence="14">
        <text>2'-deoxyribonucleotide-(2'-deoxyribose 5'-phosphate)-2'-deoxyribonucleotide-DNA = a 3'-end 2'-deoxyribonucleotide-(2,3-dehydro-2,3-deoxyribose 5'-phosphate)-DNA + a 5'-end 5'-phospho-2'-deoxyribonucleoside-DNA + H(+)</text>
        <dbReference type="Rhea" id="RHEA:66592"/>
        <dbReference type="Rhea" id="RHEA-COMP:13180"/>
        <dbReference type="Rhea" id="RHEA-COMP:16897"/>
        <dbReference type="Rhea" id="RHEA-COMP:17067"/>
        <dbReference type="ChEBI" id="CHEBI:15378"/>
        <dbReference type="ChEBI" id="CHEBI:136412"/>
        <dbReference type="ChEBI" id="CHEBI:157695"/>
        <dbReference type="ChEBI" id="CHEBI:167181"/>
        <dbReference type="EC" id="4.2.99.18"/>
    </reaction>
</comment>
<evidence type="ECO:0000256" key="7">
    <source>
        <dbReference type="ARBA" id="ARBA00022801"/>
    </source>
</evidence>
<dbReference type="Pfam" id="PF06827">
    <property type="entry name" value="zf-FPG_IleRS"/>
    <property type="match status" value="1"/>
</dbReference>
<dbReference type="InterPro" id="IPR000214">
    <property type="entry name" value="Znf_DNA_glyclase/AP_lyase"/>
</dbReference>
<keyword evidence="13" id="KW-0326">Glycosidase</keyword>
<comment type="cofactor">
    <cofactor evidence="1">
        <name>Zn(2+)</name>
        <dbReference type="ChEBI" id="CHEBI:29105"/>
    </cofactor>
</comment>
<reference evidence="18 19" key="1">
    <citation type="submission" date="2022-03" db="EMBL/GenBank/DDBJ databases">
        <title>Pseudonocardia alaer sp. nov., a novel actinomycete isolated from reed forest soil.</title>
        <authorList>
            <person name="Wang L."/>
        </authorList>
    </citation>
    <scope>NUCLEOTIDE SEQUENCE [LARGE SCALE GENOMIC DNA]</scope>
    <source>
        <strain evidence="18 19">Y-16303</strain>
    </source>
</reference>
<dbReference type="SMART" id="SM01232">
    <property type="entry name" value="H2TH"/>
    <property type="match status" value="1"/>
</dbReference>
<evidence type="ECO:0000256" key="10">
    <source>
        <dbReference type="ARBA" id="ARBA00023204"/>
    </source>
</evidence>
<feature type="domain" description="FPG-type" evidence="16">
    <location>
        <begin position="234"/>
        <end position="268"/>
    </location>
</feature>
<evidence type="ECO:0000256" key="14">
    <source>
        <dbReference type="ARBA" id="ARBA00044632"/>
    </source>
</evidence>
<dbReference type="InterPro" id="IPR015887">
    <property type="entry name" value="DNA_glyclase_Znf_dom_DNA_BS"/>
</dbReference>
<evidence type="ECO:0000256" key="13">
    <source>
        <dbReference type="ARBA" id="ARBA00023295"/>
    </source>
</evidence>
<dbReference type="InterPro" id="IPR035937">
    <property type="entry name" value="FPG_N"/>
</dbReference>
<evidence type="ECO:0000256" key="15">
    <source>
        <dbReference type="PROSITE-ProRule" id="PRU00391"/>
    </source>
</evidence>
<dbReference type="Gene3D" id="1.10.8.50">
    <property type="match status" value="1"/>
</dbReference>
<dbReference type="SUPFAM" id="SSF81624">
    <property type="entry name" value="N-terminal domain of MutM-like DNA repair proteins"/>
    <property type="match status" value="1"/>
</dbReference>
<evidence type="ECO:0000259" key="17">
    <source>
        <dbReference type="PROSITE" id="PS51068"/>
    </source>
</evidence>
<dbReference type="Pfam" id="PF01149">
    <property type="entry name" value="Fapy_DNA_glyco"/>
    <property type="match status" value="1"/>
</dbReference>
<feature type="domain" description="Formamidopyrimidine-DNA glycosylase catalytic" evidence="17">
    <location>
        <begin position="2"/>
        <end position="105"/>
    </location>
</feature>
<dbReference type="PANTHER" id="PTHR42697:SF3">
    <property type="entry name" value="ENDONUCLEASE 8 1"/>
    <property type="match status" value="1"/>
</dbReference>
<dbReference type="Proteomes" id="UP001299970">
    <property type="component" value="Unassembled WGS sequence"/>
</dbReference>
<proteinExistence type="inferred from homology"/>